<dbReference type="RefSeq" id="XP_062659249.1">
    <property type="nucleotide sequence ID" value="XM_062798471.1"/>
</dbReference>
<dbReference type="AlphaFoldDB" id="A0AAE0HFY9"/>
<keyword evidence="2" id="KW-0862">Zinc</keyword>
<dbReference type="GO" id="GO:0046872">
    <property type="term" value="F:metal ion binding"/>
    <property type="evidence" value="ECO:0007669"/>
    <property type="project" value="UniProtKB-KW"/>
</dbReference>
<evidence type="ECO:0000313" key="6">
    <source>
        <dbReference type="EMBL" id="KAK3295735.1"/>
    </source>
</evidence>
<accession>A0AAE0HFY9</accession>
<sequence>MILRHNSLPPFIHARMMASSSAENDNMEPLNNCINMIRSGVPGNRKLFWRNVRMECKRFYQEYHGWNKWQLLAAIQAVLVYLIFKVDEGQTDYNNSLDSLLVAAIVALATQLGTIENAPENDLESAWDKWIFKESRRRLCVVYQVVDMLVYFEPAGMCNVRRRTDLVIAPLPAKKRLWEAGDLSAWKAENEKEEAEARAAFALAGSGELVRIDPAELECISDVARLRHTTPDADTPDPVTGARGWMGLEALLCLLHR</sequence>
<evidence type="ECO:0000256" key="4">
    <source>
        <dbReference type="ARBA" id="ARBA00023163"/>
    </source>
</evidence>
<evidence type="ECO:0000256" key="3">
    <source>
        <dbReference type="ARBA" id="ARBA00023015"/>
    </source>
</evidence>
<gene>
    <name evidence="6" type="ORF">B0H64DRAFT_153062</name>
</gene>
<dbReference type="PANTHER" id="PTHR47660:SF3">
    <property type="entry name" value="FINGER DOMAIN PROTEIN, PUTATIVE (AFU_ORTHOLOGUE AFUA_4G03310)-RELATED"/>
    <property type="match status" value="1"/>
</dbReference>
<keyword evidence="4" id="KW-0804">Transcription</keyword>
<proteinExistence type="predicted"/>
<protein>
    <submittedName>
        <fullName evidence="6">Uncharacterized protein</fullName>
    </submittedName>
</protein>
<reference evidence="6" key="1">
    <citation type="journal article" date="2023" name="Mol. Phylogenet. Evol.">
        <title>Genome-scale phylogeny and comparative genomics of the fungal order Sordariales.</title>
        <authorList>
            <person name="Hensen N."/>
            <person name="Bonometti L."/>
            <person name="Westerberg I."/>
            <person name="Brannstrom I.O."/>
            <person name="Guillou S."/>
            <person name="Cros-Aarteil S."/>
            <person name="Calhoun S."/>
            <person name="Haridas S."/>
            <person name="Kuo A."/>
            <person name="Mondo S."/>
            <person name="Pangilinan J."/>
            <person name="Riley R."/>
            <person name="LaButti K."/>
            <person name="Andreopoulos B."/>
            <person name="Lipzen A."/>
            <person name="Chen C."/>
            <person name="Yan M."/>
            <person name="Daum C."/>
            <person name="Ng V."/>
            <person name="Clum A."/>
            <person name="Steindorff A."/>
            <person name="Ohm R.A."/>
            <person name="Martin F."/>
            <person name="Silar P."/>
            <person name="Natvig D.O."/>
            <person name="Lalanne C."/>
            <person name="Gautier V."/>
            <person name="Ament-Velasquez S.L."/>
            <person name="Kruys A."/>
            <person name="Hutchinson M.I."/>
            <person name="Powell A.J."/>
            <person name="Barry K."/>
            <person name="Miller A.N."/>
            <person name="Grigoriev I.V."/>
            <person name="Debuchy R."/>
            <person name="Gladieux P."/>
            <person name="Hiltunen Thoren M."/>
            <person name="Johannesson H."/>
        </authorList>
    </citation>
    <scope>NUCLEOTIDE SEQUENCE</scope>
    <source>
        <strain evidence="6">CBS 168.71</strain>
    </source>
</reference>
<evidence type="ECO:0000313" key="7">
    <source>
        <dbReference type="Proteomes" id="UP001278766"/>
    </source>
</evidence>
<dbReference type="Proteomes" id="UP001278766">
    <property type="component" value="Unassembled WGS sequence"/>
</dbReference>
<dbReference type="GeneID" id="87835419"/>
<keyword evidence="1" id="KW-0479">Metal-binding</keyword>
<dbReference type="PANTHER" id="PTHR47660">
    <property type="entry name" value="TRANSCRIPTION FACTOR WITH C2H2 AND ZN(2)-CYS(6) DNA BINDING DOMAIN (EUROFUNG)-RELATED-RELATED"/>
    <property type="match status" value="1"/>
</dbReference>
<organism evidence="6 7">
    <name type="scientific">Chaetomium fimeti</name>
    <dbReference type="NCBI Taxonomy" id="1854472"/>
    <lineage>
        <taxon>Eukaryota</taxon>
        <taxon>Fungi</taxon>
        <taxon>Dikarya</taxon>
        <taxon>Ascomycota</taxon>
        <taxon>Pezizomycotina</taxon>
        <taxon>Sordariomycetes</taxon>
        <taxon>Sordariomycetidae</taxon>
        <taxon>Sordariales</taxon>
        <taxon>Chaetomiaceae</taxon>
        <taxon>Chaetomium</taxon>
    </lineage>
</organism>
<keyword evidence="5" id="KW-0539">Nucleus</keyword>
<evidence type="ECO:0000256" key="5">
    <source>
        <dbReference type="ARBA" id="ARBA00023242"/>
    </source>
</evidence>
<comment type="caution">
    <text evidence="6">The sequence shown here is derived from an EMBL/GenBank/DDBJ whole genome shotgun (WGS) entry which is preliminary data.</text>
</comment>
<keyword evidence="3" id="KW-0805">Transcription regulation</keyword>
<evidence type="ECO:0000256" key="2">
    <source>
        <dbReference type="ARBA" id="ARBA00022833"/>
    </source>
</evidence>
<reference evidence="6" key="2">
    <citation type="submission" date="2023-06" db="EMBL/GenBank/DDBJ databases">
        <authorList>
            <consortium name="Lawrence Berkeley National Laboratory"/>
            <person name="Haridas S."/>
            <person name="Hensen N."/>
            <person name="Bonometti L."/>
            <person name="Westerberg I."/>
            <person name="Brannstrom I.O."/>
            <person name="Guillou S."/>
            <person name="Cros-Aarteil S."/>
            <person name="Calhoun S."/>
            <person name="Kuo A."/>
            <person name="Mondo S."/>
            <person name="Pangilinan J."/>
            <person name="Riley R."/>
            <person name="Labutti K."/>
            <person name="Andreopoulos B."/>
            <person name="Lipzen A."/>
            <person name="Chen C."/>
            <person name="Yanf M."/>
            <person name="Daum C."/>
            <person name="Ng V."/>
            <person name="Clum A."/>
            <person name="Steindorff A."/>
            <person name="Ohm R."/>
            <person name="Martin F."/>
            <person name="Silar P."/>
            <person name="Natvig D."/>
            <person name="Lalanne C."/>
            <person name="Gautier V."/>
            <person name="Ament-Velasquez S.L."/>
            <person name="Kruys A."/>
            <person name="Hutchinson M.I."/>
            <person name="Powell A.J."/>
            <person name="Barry K."/>
            <person name="Miller A.N."/>
            <person name="Grigoriev I.V."/>
            <person name="Debuchy R."/>
            <person name="Gladieux P."/>
            <person name="Thoren M.H."/>
            <person name="Johannesson H."/>
        </authorList>
    </citation>
    <scope>NUCLEOTIDE SEQUENCE</scope>
    <source>
        <strain evidence="6">CBS 168.71</strain>
    </source>
</reference>
<evidence type="ECO:0000256" key="1">
    <source>
        <dbReference type="ARBA" id="ARBA00022723"/>
    </source>
</evidence>
<keyword evidence="7" id="KW-1185">Reference proteome</keyword>
<dbReference type="EMBL" id="JAUEPN010000004">
    <property type="protein sequence ID" value="KAK3295735.1"/>
    <property type="molecule type" value="Genomic_DNA"/>
</dbReference>
<name>A0AAE0HFY9_9PEZI</name>